<dbReference type="PANTHER" id="PTHR43155:SF2">
    <property type="entry name" value="CYCLIC DI-GMP PHOSPHODIESTERASE PA4108"/>
    <property type="match status" value="1"/>
</dbReference>
<dbReference type="Pfam" id="PF13487">
    <property type="entry name" value="HD_5"/>
    <property type="match status" value="1"/>
</dbReference>
<sequence>MGMKVVELDRPWVDSPFTVHGFRITTDHEIQKLQASCDYVYVAAKVKRADENTGRPAKRKDYTNTQSFQQALPQAKSAHRQAKSVVKGFFKNLSLGQGFETSVAKKAVKQCVDSVIANQEAMLWLGLLKDVDEYTARHSLNVGLLSIILGRAEGLSPAELETVGLCGMMHDMGKSKIPLEILNKEGAFSDEEFDIMKTHTTLGYEILSEKSDIVDEVANVAHSHHERLNGRGYPRALPAEKISYFSRIVAIADAYDAITSQRVYSPAKTSLEGLRILIGAKGSHFDPELVDRFVECIGIYPAGSVAELSTGEIALVLPSPLEQRNTPNVLIVRDKDKQPCPERTINLDEDIQDSNGQRIKIKHLISDDAFGIDLAKYHEQGATLAG</sequence>
<dbReference type="SMART" id="SM00471">
    <property type="entry name" value="HDc"/>
    <property type="match status" value="1"/>
</dbReference>
<protein>
    <submittedName>
        <fullName evidence="2">HD-GYP domain protein</fullName>
    </submittedName>
</protein>
<dbReference type="EMBL" id="CP019343">
    <property type="protein sequence ID" value="ARN76309.1"/>
    <property type="molecule type" value="Genomic_DNA"/>
</dbReference>
<organism evidence="2 3">
    <name type="scientific">Oceanicoccus sagamiensis</name>
    <dbReference type="NCBI Taxonomy" id="716816"/>
    <lineage>
        <taxon>Bacteria</taxon>
        <taxon>Pseudomonadati</taxon>
        <taxon>Pseudomonadota</taxon>
        <taxon>Gammaproteobacteria</taxon>
        <taxon>Cellvibrionales</taxon>
        <taxon>Spongiibacteraceae</taxon>
        <taxon>Oceanicoccus</taxon>
    </lineage>
</organism>
<evidence type="ECO:0000259" key="1">
    <source>
        <dbReference type="PROSITE" id="PS51832"/>
    </source>
</evidence>
<dbReference type="InterPro" id="IPR021812">
    <property type="entry name" value="DUF3391"/>
</dbReference>
<name>A0A1X9NLN9_9GAMM</name>
<dbReference type="Proteomes" id="UP000193450">
    <property type="component" value="Chromosome"/>
</dbReference>
<dbReference type="PROSITE" id="PS51832">
    <property type="entry name" value="HD_GYP"/>
    <property type="match status" value="1"/>
</dbReference>
<dbReference type="SUPFAM" id="SSF109604">
    <property type="entry name" value="HD-domain/PDEase-like"/>
    <property type="match status" value="1"/>
</dbReference>
<accession>A0A1X9NLN9</accession>
<gene>
    <name evidence="2" type="ORF">BST96_05535</name>
</gene>
<keyword evidence="3" id="KW-1185">Reference proteome</keyword>
<dbReference type="InterPro" id="IPR037522">
    <property type="entry name" value="HD_GYP_dom"/>
</dbReference>
<dbReference type="STRING" id="716816.BST96_05535"/>
<dbReference type="InterPro" id="IPR003607">
    <property type="entry name" value="HD/PDEase_dom"/>
</dbReference>
<proteinExistence type="predicted"/>
<evidence type="ECO:0000313" key="2">
    <source>
        <dbReference type="EMBL" id="ARN76309.1"/>
    </source>
</evidence>
<dbReference type="CDD" id="cd00077">
    <property type="entry name" value="HDc"/>
    <property type="match status" value="1"/>
</dbReference>
<dbReference type="GO" id="GO:0008081">
    <property type="term" value="F:phosphoric diester hydrolase activity"/>
    <property type="evidence" value="ECO:0007669"/>
    <property type="project" value="UniProtKB-ARBA"/>
</dbReference>
<reference evidence="2 3" key="1">
    <citation type="submission" date="2016-11" db="EMBL/GenBank/DDBJ databases">
        <title>Trade-off between light-utilization and light-protection in marine flavobacteria.</title>
        <authorList>
            <person name="Kumagai Y."/>
        </authorList>
    </citation>
    <scope>NUCLEOTIDE SEQUENCE [LARGE SCALE GENOMIC DNA]</scope>
    <source>
        <strain evidence="2 3">NBRC 107125</strain>
    </source>
</reference>
<dbReference type="OrthoDB" id="9764808at2"/>
<dbReference type="Gene3D" id="1.10.3210.10">
    <property type="entry name" value="Hypothetical protein af1432"/>
    <property type="match status" value="1"/>
</dbReference>
<dbReference type="KEGG" id="osg:BST96_05535"/>
<dbReference type="Pfam" id="PF11871">
    <property type="entry name" value="DUF3391"/>
    <property type="match status" value="1"/>
</dbReference>
<feature type="domain" description="HD-GYP" evidence="1">
    <location>
        <begin position="113"/>
        <end position="309"/>
    </location>
</feature>
<dbReference type="PANTHER" id="PTHR43155">
    <property type="entry name" value="CYCLIC DI-GMP PHOSPHODIESTERASE PA4108-RELATED"/>
    <property type="match status" value="1"/>
</dbReference>
<dbReference type="AlphaFoldDB" id="A0A1X9NLN9"/>
<evidence type="ECO:0000313" key="3">
    <source>
        <dbReference type="Proteomes" id="UP000193450"/>
    </source>
</evidence>